<dbReference type="EMBL" id="CP094529">
    <property type="protein sequence ID" value="UOE37689.1"/>
    <property type="molecule type" value="Genomic_DNA"/>
</dbReference>
<keyword evidence="2" id="KW-1185">Reference proteome</keyword>
<sequence>MSIFSQRLIPMTDFVIEYYSNEGFADLHTLNLLNNYAQFLRMPLSLDMFLPVDSEGNILKEPKNYATWKSLKHNSEITEIDSGNVFFDENRVFQKAESKILFDGFISAYNGFSVARLVASYNPSIELSFNKNDLAFQKYTDVESLISLHEIYLSPYAMKRIGF</sequence>
<accession>A0ABY4BFM6</accession>
<reference evidence="1 2" key="1">
    <citation type="submission" date="2022-03" db="EMBL/GenBank/DDBJ databases">
        <title>Chryseobacterium sp. isolated from the Andong Sikhe.</title>
        <authorList>
            <person name="Won M."/>
            <person name="Kim S.-J."/>
            <person name="Kwon S.-W."/>
        </authorList>
    </citation>
    <scope>NUCLEOTIDE SEQUENCE [LARGE SCALE GENOMIC DNA]</scope>
    <source>
        <strain evidence="1 2">ADR-1</strain>
    </source>
</reference>
<name>A0ABY4BFM6_9FLAO</name>
<dbReference type="RefSeq" id="WP_243576085.1">
    <property type="nucleotide sequence ID" value="NZ_CP094529.1"/>
</dbReference>
<protein>
    <submittedName>
        <fullName evidence="1">Uncharacterized protein</fullName>
    </submittedName>
</protein>
<evidence type="ECO:0000313" key="1">
    <source>
        <dbReference type="EMBL" id="UOE37689.1"/>
    </source>
</evidence>
<evidence type="ECO:0000313" key="2">
    <source>
        <dbReference type="Proteomes" id="UP000831068"/>
    </source>
</evidence>
<dbReference type="Proteomes" id="UP000831068">
    <property type="component" value="Chromosome"/>
</dbReference>
<proteinExistence type="predicted"/>
<organism evidence="1 2">
    <name type="scientific">Chryseobacterium oryzae</name>
    <dbReference type="NCBI Taxonomy" id="2929799"/>
    <lineage>
        <taxon>Bacteria</taxon>
        <taxon>Pseudomonadati</taxon>
        <taxon>Bacteroidota</taxon>
        <taxon>Flavobacteriia</taxon>
        <taxon>Flavobacteriales</taxon>
        <taxon>Weeksellaceae</taxon>
        <taxon>Chryseobacterium group</taxon>
        <taxon>Chryseobacterium</taxon>
    </lineage>
</organism>
<gene>
    <name evidence="1" type="ORF">MTP08_11590</name>
</gene>